<feature type="transmembrane region" description="Helical" evidence="1">
    <location>
        <begin position="12"/>
        <end position="33"/>
    </location>
</feature>
<dbReference type="Pfam" id="PF03929">
    <property type="entry name" value="PepSY_TM"/>
    <property type="match status" value="1"/>
</dbReference>
<accession>A0A5P2G0W9</accession>
<keyword evidence="1" id="KW-0812">Transmembrane</keyword>
<dbReference type="InterPro" id="IPR005625">
    <property type="entry name" value="PepSY-ass_TM"/>
</dbReference>
<dbReference type="EMBL" id="CP044016">
    <property type="protein sequence ID" value="QES87759.1"/>
    <property type="molecule type" value="Genomic_DNA"/>
</dbReference>
<dbReference type="Proteomes" id="UP000292424">
    <property type="component" value="Chromosome"/>
</dbReference>
<evidence type="ECO:0000313" key="2">
    <source>
        <dbReference type="EMBL" id="QES87759.1"/>
    </source>
</evidence>
<reference evidence="2 3" key="1">
    <citation type="submission" date="2019-09" db="EMBL/GenBank/DDBJ databases">
        <title>Complete genome sequence of Arachidicoccus sp. B3-10 isolated from apple orchard soil.</title>
        <authorList>
            <person name="Kim H.S."/>
            <person name="Han K.-I."/>
            <person name="Suh M.K."/>
            <person name="Lee K.C."/>
            <person name="Eom M.K."/>
            <person name="Kim J.-S."/>
            <person name="Kang S.W."/>
            <person name="Sin Y."/>
            <person name="Lee J.-S."/>
        </authorList>
    </citation>
    <scope>NUCLEOTIDE SEQUENCE [LARGE SCALE GENOMIC DNA]</scope>
    <source>
        <strain evidence="2 3">B3-10</strain>
    </source>
</reference>
<gene>
    <name evidence="2" type="ORF">E0W69_003440</name>
</gene>
<dbReference type="AlphaFoldDB" id="A0A5P2G0W9"/>
<organism evidence="2 3">
    <name type="scientific">Rhizosphaericola mali</name>
    <dbReference type="NCBI Taxonomy" id="2545455"/>
    <lineage>
        <taxon>Bacteria</taxon>
        <taxon>Pseudomonadati</taxon>
        <taxon>Bacteroidota</taxon>
        <taxon>Chitinophagia</taxon>
        <taxon>Chitinophagales</taxon>
        <taxon>Chitinophagaceae</taxon>
        <taxon>Rhizosphaericola</taxon>
    </lineage>
</organism>
<feature type="transmembrane region" description="Helical" evidence="1">
    <location>
        <begin position="357"/>
        <end position="378"/>
    </location>
</feature>
<dbReference type="PANTHER" id="PTHR34219:SF3">
    <property type="entry name" value="BLL7967 PROTEIN"/>
    <property type="match status" value="1"/>
</dbReference>
<keyword evidence="3" id="KW-1185">Reference proteome</keyword>
<keyword evidence="1" id="KW-0472">Membrane</keyword>
<sequence>MKNKLFRNIHLYLGLISGLIFFTQCITGLLLVFQDEMENTMYKHERFVQSKTQMLPLAQLSNTVQSTYADKKINLVKMYADADRSYEFTLSPKVNKEEKSVAKKPEGAKEDKKKSSETAYVNPYTGEILAINKGHKDNFFGTILSIHRTLLVDKIGKTILGISTLFTFGILITGIILWWPKSKKVLKTRLKIKTDAHWKRVTFDLHVVLGFYASFFLLMIVVTSMPWSFKWVNDHLYVWTNSSPKMAEAPIIAKDTSHVKEKKNMLWDVYLANAKKYYPNVKYWQISLPTKKQNVVAITVPSRVPLHSNAFDNLYLNPKDGATIQENRYQETPAGWKIRRYLKPLHTFAIGGIPTKILGFIFMIIAASFPITGVMMWINRQPKKKKTA</sequence>
<evidence type="ECO:0000313" key="3">
    <source>
        <dbReference type="Proteomes" id="UP000292424"/>
    </source>
</evidence>
<feature type="transmembrane region" description="Helical" evidence="1">
    <location>
        <begin position="201"/>
        <end position="222"/>
    </location>
</feature>
<feature type="transmembrane region" description="Helical" evidence="1">
    <location>
        <begin position="159"/>
        <end position="180"/>
    </location>
</feature>
<proteinExistence type="predicted"/>
<evidence type="ECO:0000256" key="1">
    <source>
        <dbReference type="SAM" id="Phobius"/>
    </source>
</evidence>
<keyword evidence="1" id="KW-1133">Transmembrane helix</keyword>
<dbReference type="PANTHER" id="PTHR34219">
    <property type="entry name" value="IRON-REGULATED INNER MEMBRANE PROTEIN-RELATED"/>
    <property type="match status" value="1"/>
</dbReference>
<dbReference type="KEGG" id="arac:E0W69_003440"/>
<dbReference type="OrthoDB" id="111691at2"/>
<dbReference type="RefSeq" id="WP_131328646.1">
    <property type="nucleotide sequence ID" value="NZ_CP044016.1"/>
</dbReference>
<name>A0A5P2G0W9_9BACT</name>
<protein>
    <submittedName>
        <fullName evidence="2">PepSY domain-containing protein</fullName>
    </submittedName>
</protein>